<accession>A0A6G7YD62</accession>
<keyword evidence="3" id="KW-1185">Reference proteome</keyword>
<sequence>MTEGSRLDGLPVDGTPLTVSDIEDLVVATQAQQDAILLAIKDFKRSSRSASVKQPTFLASPKAADFVTDEEAASRRAFATANFLARAWTAWLKTDEERRRRTARPRTGETPWIMPPSMNSPQVGLFPEAFVPRVHEQGLV</sequence>
<reference evidence="2 3" key="1">
    <citation type="submission" date="2020-03" db="EMBL/GenBank/DDBJ databases">
        <title>Nocardioides sp. nov., isolated from fish.</title>
        <authorList>
            <person name="Hyun D.-W."/>
            <person name="Bae J.-W."/>
        </authorList>
    </citation>
    <scope>NUCLEOTIDE SEQUENCE [LARGE SCALE GENOMIC DNA]</scope>
    <source>
        <strain evidence="2 3">HDW12A</strain>
    </source>
</reference>
<evidence type="ECO:0000256" key="1">
    <source>
        <dbReference type="SAM" id="MobiDB-lite"/>
    </source>
</evidence>
<proteinExistence type="predicted"/>
<organism evidence="2 3">
    <name type="scientific">Nocardioides piscis</name>
    <dbReference type="NCBI Taxonomy" id="2714938"/>
    <lineage>
        <taxon>Bacteria</taxon>
        <taxon>Bacillati</taxon>
        <taxon>Actinomycetota</taxon>
        <taxon>Actinomycetes</taxon>
        <taxon>Propionibacteriales</taxon>
        <taxon>Nocardioidaceae</taxon>
        <taxon>Nocardioides</taxon>
    </lineage>
</organism>
<evidence type="ECO:0000313" key="2">
    <source>
        <dbReference type="EMBL" id="QIK74710.1"/>
    </source>
</evidence>
<dbReference type="EMBL" id="CP049866">
    <property type="protein sequence ID" value="QIK74710.1"/>
    <property type="molecule type" value="Genomic_DNA"/>
</dbReference>
<protein>
    <submittedName>
        <fullName evidence="2">Uncharacterized protein</fullName>
    </submittedName>
</protein>
<dbReference type="Proteomes" id="UP000502035">
    <property type="component" value="Chromosome"/>
</dbReference>
<dbReference type="KEGG" id="npi:G7071_04015"/>
<dbReference type="AlphaFoldDB" id="A0A6G7YD62"/>
<feature type="region of interest" description="Disordered" evidence="1">
    <location>
        <begin position="96"/>
        <end position="118"/>
    </location>
</feature>
<dbReference type="RefSeq" id="WP_166315157.1">
    <property type="nucleotide sequence ID" value="NZ_CP049866.1"/>
</dbReference>
<gene>
    <name evidence="2" type="ORF">G7071_04015</name>
</gene>
<name>A0A6G7YD62_9ACTN</name>
<evidence type="ECO:0000313" key="3">
    <source>
        <dbReference type="Proteomes" id="UP000502035"/>
    </source>
</evidence>